<feature type="compositionally biased region" description="Polar residues" evidence="15">
    <location>
        <begin position="345"/>
        <end position="354"/>
    </location>
</feature>
<feature type="region of interest" description="Disordered" evidence="15">
    <location>
        <begin position="335"/>
        <end position="354"/>
    </location>
</feature>
<comment type="subcellular location">
    <subcellularLocation>
        <location evidence="2 14">Nucleus</location>
    </subcellularLocation>
</comment>
<dbReference type="GO" id="GO:0008270">
    <property type="term" value="F:zinc ion binding"/>
    <property type="evidence" value="ECO:0007669"/>
    <property type="project" value="UniProtKB-KW"/>
</dbReference>
<dbReference type="GO" id="GO:0005675">
    <property type="term" value="C:transcription factor TFIIH holo complex"/>
    <property type="evidence" value="ECO:0007669"/>
    <property type="project" value="UniProtKB-UniRule"/>
</dbReference>
<organism evidence="16 17">
    <name type="scientific">Candida boidinii</name>
    <name type="common">Yeast</name>
    <dbReference type="NCBI Taxonomy" id="5477"/>
    <lineage>
        <taxon>Eukaryota</taxon>
        <taxon>Fungi</taxon>
        <taxon>Dikarya</taxon>
        <taxon>Ascomycota</taxon>
        <taxon>Saccharomycotina</taxon>
        <taxon>Pichiomycetes</taxon>
        <taxon>Pichiales</taxon>
        <taxon>Pichiaceae</taxon>
        <taxon>Ogataea</taxon>
        <taxon>Ogataea/Candida clade</taxon>
    </lineage>
</organism>
<evidence type="ECO:0000256" key="13">
    <source>
        <dbReference type="ARBA" id="ARBA00033341"/>
    </source>
</evidence>
<evidence type="ECO:0000256" key="2">
    <source>
        <dbReference type="ARBA" id="ARBA00004123"/>
    </source>
</evidence>
<keyword evidence="10 14" id="KW-0804">Transcription</keyword>
<dbReference type="Proteomes" id="UP001165120">
    <property type="component" value="Unassembled WGS sequence"/>
</dbReference>
<name>A0A9W6SXQ8_CANBO</name>
<sequence>MDAIADRAYDPLGNNVHRIIDETPSLLAVILDINALEWKSLQETITLKETVTSIIVMLNSHLALSSSNEIALYIANSYNIGAKMIYPKIGGDSIKENNKRRKNFASSGINRQFKSVDLSIVGEILDIVERQPDSVKSVFGKTNKGDIDTSKQINGTLVGALSSTLSYINKIQNRDDGTMLKSRTLIISVSDDNSVPYISMMNCIFAAQKMKTSIDVCKLGKDSTFLQQASDATNGVYVYIKHPKGLIQYLSTALFIDPMLRPIIVLPTNSNIDFRASCFITNKVVDIGYVCSVCLCILSIIPIDEKCPTCHSKFDHNITTKLRRRPKVLPLVKRKTKRNGDGLNGISSPSTPVN</sequence>
<evidence type="ECO:0000256" key="12">
    <source>
        <dbReference type="ARBA" id="ARBA00023242"/>
    </source>
</evidence>
<evidence type="ECO:0000256" key="14">
    <source>
        <dbReference type="RuleBase" id="RU368090"/>
    </source>
</evidence>
<evidence type="ECO:0000256" key="7">
    <source>
        <dbReference type="ARBA" id="ARBA00022771"/>
    </source>
</evidence>
<evidence type="ECO:0000256" key="6">
    <source>
        <dbReference type="ARBA" id="ARBA00022763"/>
    </source>
</evidence>
<dbReference type="EMBL" id="BSXN01000358">
    <property type="protein sequence ID" value="GME68224.1"/>
    <property type="molecule type" value="Genomic_DNA"/>
</dbReference>
<comment type="subunit">
    <text evidence="14">Component of the 7-subunit TFIIH core complex composed of XPB/SSL2, XPD/RAD3, SSL1, TFB1, TFB2, TFB4 and TFB5, which is active in NER. The core complex associates with the 3-subunit CTD-kinase module TFIIK composed of CCL1, KIN28 and TFB3 to form the 10-subunit holoenzyme (holo-TFIIH) active in transcription.</text>
</comment>
<dbReference type="GO" id="GO:0000439">
    <property type="term" value="C:transcription factor TFIIH core complex"/>
    <property type="evidence" value="ECO:0007669"/>
    <property type="project" value="UniProtKB-UniRule"/>
</dbReference>
<proteinExistence type="inferred from homology"/>
<evidence type="ECO:0000313" key="16">
    <source>
        <dbReference type="EMBL" id="GME68224.1"/>
    </source>
</evidence>
<comment type="function">
    <text evidence="1 14">Component of the general transcription and DNA repair factor IIH (TFIIH) core complex, which is involved in general and transcription-coupled nucleotide excision repair (NER) of damaged DNA and, when complexed to TFIIK, in RNA transcription by RNA polymerase II. In NER, TFIIH acts by opening DNA around the lesion to allow the excision of the damaged oligonucleotide and its replacement by a new DNA fragment. In transcription, TFIIH has an essential role in transcription initiation. When the pre-initiation complex (PIC) has been established, TFIIH is required for promoter opening and promoter escape. Phosphorylation of the C-terminal tail (CTD) of the largest subunit of RNA polymerase II by the kinase module TFIIK controls the initiation of transcription.</text>
</comment>
<protein>
    <recommendedName>
        <fullName evidence="4 14">General transcription and DNA repair factor IIH subunit TFB4</fullName>
        <shortName evidence="14">TFIIH subunit TFB4</shortName>
    </recommendedName>
    <alternativeName>
        <fullName evidence="13 14">RNA polymerase II transcription factor B subunit 4</fullName>
    </alternativeName>
</protein>
<evidence type="ECO:0000313" key="17">
    <source>
        <dbReference type="Proteomes" id="UP001165120"/>
    </source>
</evidence>
<comment type="caution">
    <text evidence="16">The sequence shown here is derived from an EMBL/GenBank/DDBJ whole genome shotgun (WGS) entry which is preliminary data.</text>
</comment>
<evidence type="ECO:0000256" key="15">
    <source>
        <dbReference type="SAM" id="MobiDB-lite"/>
    </source>
</evidence>
<keyword evidence="17" id="KW-1185">Reference proteome</keyword>
<dbReference type="Pfam" id="PF03850">
    <property type="entry name" value="Tfb4"/>
    <property type="match status" value="1"/>
</dbReference>
<dbReference type="InterPro" id="IPR036465">
    <property type="entry name" value="vWFA_dom_sf"/>
</dbReference>
<keyword evidence="6 14" id="KW-0227">DNA damage</keyword>
<keyword evidence="8 14" id="KW-0862">Zinc</keyword>
<dbReference type="Gene3D" id="3.40.50.410">
    <property type="entry name" value="von Willebrand factor, type A domain"/>
    <property type="match status" value="1"/>
</dbReference>
<keyword evidence="7 14" id="KW-0863">Zinc-finger</keyword>
<dbReference type="GO" id="GO:0006355">
    <property type="term" value="P:regulation of DNA-templated transcription"/>
    <property type="evidence" value="ECO:0007669"/>
    <property type="project" value="InterPro"/>
</dbReference>
<evidence type="ECO:0000256" key="9">
    <source>
        <dbReference type="ARBA" id="ARBA00023015"/>
    </source>
</evidence>
<evidence type="ECO:0000256" key="3">
    <source>
        <dbReference type="ARBA" id="ARBA00005273"/>
    </source>
</evidence>
<reference evidence="16" key="1">
    <citation type="submission" date="2023-04" db="EMBL/GenBank/DDBJ databases">
        <title>Candida boidinii NBRC 10035.</title>
        <authorList>
            <person name="Ichikawa N."/>
            <person name="Sato H."/>
            <person name="Tonouchi N."/>
        </authorList>
    </citation>
    <scope>NUCLEOTIDE SEQUENCE</scope>
    <source>
        <strain evidence="16">NBRC 10035</strain>
    </source>
</reference>
<comment type="similarity">
    <text evidence="3 14">Belongs to the TFB4 family.</text>
</comment>
<dbReference type="GO" id="GO:0006289">
    <property type="term" value="P:nucleotide-excision repair"/>
    <property type="evidence" value="ECO:0007669"/>
    <property type="project" value="UniProtKB-UniRule"/>
</dbReference>
<evidence type="ECO:0000256" key="8">
    <source>
        <dbReference type="ARBA" id="ARBA00022833"/>
    </source>
</evidence>
<evidence type="ECO:0000256" key="10">
    <source>
        <dbReference type="ARBA" id="ARBA00023163"/>
    </source>
</evidence>
<evidence type="ECO:0000256" key="5">
    <source>
        <dbReference type="ARBA" id="ARBA00022723"/>
    </source>
</evidence>
<accession>A0A9W6SXQ8</accession>
<evidence type="ECO:0000256" key="11">
    <source>
        <dbReference type="ARBA" id="ARBA00023204"/>
    </source>
</evidence>
<evidence type="ECO:0000256" key="1">
    <source>
        <dbReference type="ARBA" id="ARBA00002817"/>
    </source>
</evidence>
<keyword evidence="9 14" id="KW-0805">Transcription regulation</keyword>
<keyword evidence="12 14" id="KW-0539">Nucleus</keyword>
<dbReference type="PANTHER" id="PTHR12831">
    <property type="entry name" value="TRANSCRIPTION INITIATION FACTOR IIH TFIIH , POLYPEPTIDE 3-RELATED"/>
    <property type="match status" value="1"/>
</dbReference>
<keyword evidence="11 14" id="KW-0234">DNA repair</keyword>
<gene>
    <name evidence="16" type="ORF">Cboi02_000149100</name>
</gene>
<dbReference type="AlphaFoldDB" id="A0A9W6SXQ8"/>
<evidence type="ECO:0000256" key="4">
    <source>
        <dbReference type="ARBA" id="ARBA00021280"/>
    </source>
</evidence>
<dbReference type="PANTHER" id="PTHR12831:SF0">
    <property type="entry name" value="GENERAL TRANSCRIPTION FACTOR IIH SUBUNIT 3"/>
    <property type="match status" value="1"/>
</dbReference>
<keyword evidence="5 14" id="KW-0479">Metal-binding</keyword>
<dbReference type="InterPro" id="IPR004600">
    <property type="entry name" value="TFIIH_Tfb4/GTF2H3"/>
</dbReference>